<dbReference type="EMBL" id="BARV01033180">
    <property type="protein sequence ID" value="GAI42416.1"/>
    <property type="molecule type" value="Genomic_DNA"/>
</dbReference>
<feature type="non-terminal residue" evidence="1">
    <location>
        <position position="1"/>
    </location>
</feature>
<organism evidence="1">
    <name type="scientific">marine sediment metagenome</name>
    <dbReference type="NCBI Taxonomy" id="412755"/>
    <lineage>
        <taxon>unclassified sequences</taxon>
        <taxon>metagenomes</taxon>
        <taxon>ecological metagenomes</taxon>
    </lineage>
</organism>
<evidence type="ECO:0000313" key="1">
    <source>
        <dbReference type="EMBL" id="GAI42416.1"/>
    </source>
</evidence>
<dbReference type="Gene3D" id="2.170.16.10">
    <property type="entry name" value="Hedgehog/Intein (Hint) domain"/>
    <property type="match status" value="1"/>
</dbReference>
<dbReference type="SUPFAM" id="SSF56672">
    <property type="entry name" value="DNA/RNA polymerases"/>
    <property type="match status" value="1"/>
</dbReference>
<dbReference type="InterPro" id="IPR043502">
    <property type="entry name" value="DNA/RNA_pol_sf"/>
</dbReference>
<sequence length="155" mass="17518">ELKVAKEKGDKQELQQLKMMYQSMKGARNAGTHGILSAPSVTGRQFNLWGAATITTKGQKILADTLTDLENQGIRIVYGDSVDSDTDIIIKERDIIKIISVKDLFDISKNKIIRKGEHEYKTLNNIESLSVNKNGICEWKKVNFINDRYFSIPCI</sequence>
<reference evidence="1" key="1">
    <citation type="journal article" date="2014" name="Front. Microbiol.">
        <title>High frequency of phylogenetically diverse reductive dehalogenase-homologous genes in deep subseafloor sedimentary metagenomes.</title>
        <authorList>
            <person name="Kawai M."/>
            <person name="Futagami T."/>
            <person name="Toyoda A."/>
            <person name="Takaki Y."/>
            <person name="Nishi S."/>
            <person name="Hori S."/>
            <person name="Arai W."/>
            <person name="Tsubouchi T."/>
            <person name="Morono Y."/>
            <person name="Uchiyama I."/>
            <person name="Ito T."/>
            <person name="Fujiyama A."/>
            <person name="Inagaki F."/>
            <person name="Takami H."/>
        </authorList>
    </citation>
    <scope>NUCLEOTIDE SEQUENCE</scope>
    <source>
        <strain evidence="1">Expedition CK06-06</strain>
    </source>
</reference>
<protein>
    <submittedName>
        <fullName evidence="1">Uncharacterized protein</fullName>
    </submittedName>
</protein>
<dbReference type="AlphaFoldDB" id="X1PIT2"/>
<proteinExistence type="predicted"/>
<name>X1PIT2_9ZZZZ</name>
<comment type="caution">
    <text evidence="1">The sequence shown here is derived from an EMBL/GenBank/DDBJ whole genome shotgun (WGS) entry which is preliminary data.</text>
</comment>
<accession>X1PIT2</accession>
<gene>
    <name evidence="1" type="ORF">S06H3_52198</name>
</gene>